<feature type="region of interest" description="Disordered" evidence="1">
    <location>
        <begin position="133"/>
        <end position="184"/>
    </location>
</feature>
<dbReference type="Proteomes" id="UP000247498">
    <property type="component" value="Unassembled WGS sequence"/>
</dbReference>
<dbReference type="InParanoid" id="A0A2V0NMZ8"/>
<sequence length="239" mass="25245">MEPGAGTSSKAPSSGAPQCTACVGILIDTFKSKSPTCIGLRETPSTPVNVEQRDPLAQGWNGYQFVCLGSSLYSKRGPDGKALLPYCEGIEIVFATQEQAAAESAASAAAAPATSAAAAAAAGAAAAARPAMQTQQQQQAQQAQQQHALRQRQLQAAQQQRQQRPPQQQQQQQPTPAPPGARPVWRTVVDSLGGSSEDVARFGKRFQAVAARNAQSMQRHIDTAYALTVKPVIDRLSRN</sequence>
<protein>
    <submittedName>
        <fullName evidence="2">Uncharacterized protein</fullName>
    </submittedName>
</protein>
<dbReference type="AlphaFoldDB" id="A0A2V0NMZ8"/>
<proteinExistence type="predicted"/>
<evidence type="ECO:0000256" key="1">
    <source>
        <dbReference type="SAM" id="MobiDB-lite"/>
    </source>
</evidence>
<keyword evidence="3" id="KW-1185">Reference proteome</keyword>
<evidence type="ECO:0000313" key="2">
    <source>
        <dbReference type="EMBL" id="GBF88904.1"/>
    </source>
</evidence>
<name>A0A2V0NMZ8_9CHLO</name>
<comment type="caution">
    <text evidence="2">The sequence shown here is derived from an EMBL/GenBank/DDBJ whole genome shotgun (WGS) entry which is preliminary data.</text>
</comment>
<dbReference type="OrthoDB" id="550897at2759"/>
<gene>
    <name evidence="2" type="ORF">Rsub_01403</name>
</gene>
<reference evidence="2 3" key="1">
    <citation type="journal article" date="2018" name="Sci. Rep.">
        <title>Raphidocelis subcapitata (=Pseudokirchneriella subcapitata) provides an insight into genome evolution and environmental adaptations in the Sphaeropleales.</title>
        <authorList>
            <person name="Suzuki S."/>
            <person name="Yamaguchi H."/>
            <person name="Nakajima N."/>
            <person name="Kawachi M."/>
        </authorList>
    </citation>
    <scope>NUCLEOTIDE SEQUENCE [LARGE SCALE GENOMIC DNA]</scope>
    <source>
        <strain evidence="2 3">NIES-35</strain>
    </source>
</reference>
<accession>A0A2V0NMZ8</accession>
<evidence type="ECO:0000313" key="3">
    <source>
        <dbReference type="Proteomes" id="UP000247498"/>
    </source>
</evidence>
<organism evidence="2 3">
    <name type="scientific">Raphidocelis subcapitata</name>
    <dbReference type="NCBI Taxonomy" id="307507"/>
    <lineage>
        <taxon>Eukaryota</taxon>
        <taxon>Viridiplantae</taxon>
        <taxon>Chlorophyta</taxon>
        <taxon>core chlorophytes</taxon>
        <taxon>Chlorophyceae</taxon>
        <taxon>CS clade</taxon>
        <taxon>Sphaeropleales</taxon>
        <taxon>Selenastraceae</taxon>
        <taxon>Raphidocelis</taxon>
    </lineage>
</organism>
<dbReference type="EMBL" id="BDRX01000007">
    <property type="protein sequence ID" value="GBF88904.1"/>
    <property type="molecule type" value="Genomic_DNA"/>
</dbReference>
<feature type="compositionally biased region" description="Low complexity" evidence="1">
    <location>
        <begin position="133"/>
        <end position="174"/>
    </location>
</feature>